<dbReference type="GeneID" id="20041334"/>
<accession>A0A076FT45</accession>
<reference evidence="1 2" key="1">
    <citation type="journal article" date="2014" name="J. Virol.">
        <title>Molecular characterization of a lizard adenovirus reveals the first atadenovirus with two fiber genes and the first adenovirus with either one short or three long fibers per penton.</title>
        <authorList>
            <person name="Penzes J.J."/>
            <person name="Menendez-Conejero R."/>
            <person name="Condezo G.N."/>
            <person name="Ball I."/>
            <person name="Papp T."/>
            <person name="Doszpoly A."/>
            <person name="Paradela A."/>
            <person name="Perez-Berna A.J."/>
            <person name="Lopez-Sanz M."/>
            <person name="Nguyen T.H."/>
            <person name="van Raaij M.J."/>
            <person name="Marschang R.E."/>
            <person name="Harrach B."/>
            <person name="Benko M."/>
            <person name="San Martin C."/>
        </authorList>
    </citation>
    <scope>NUCLEOTIDE SEQUENCE [LARGE SCALE GENOMIC DNA]</scope>
    <source>
        <strain evidence="1">23-06</strain>
    </source>
</reference>
<protein>
    <submittedName>
        <fullName evidence="1">Protein ORF1</fullName>
    </submittedName>
</protein>
<dbReference type="OrthoDB" id="28866at10239"/>
<sequence>MRHLLVNLATLLSVSYVSGFPLNITLDERIPYTQKNLTWWTDDFEGKPVVSLCTRMSTNRAEDGQRCHPLPFWLHVCDAQVEDAFKYMDQFLDEDNFDEADFTKACIDYHLTWPHCESRKDKKALCKLWKRVHPFERKYLTLFYGQQ</sequence>
<dbReference type="Proteomes" id="UP000133496">
    <property type="component" value="Segment"/>
</dbReference>
<dbReference type="RefSeq" id="YP_009051678.1">
    <property type="nucleotide sequence ID" value="NC_024684.1"/>
</dbReference>
<dbReference type="EMBL" id="KJ156523">
    <property type="protein sequence ID" value="AII22587.1"/>
    <property type="molecule type" value="Genomic_DNA"/>
</dbReference>
<organism evidence="1 2">
    <name type="scientific">Lizard adenovirus 2</name>
    <dbReference type="NCBI Taxonomy" id="874272"/>
    <lineage>
        <taxon>Viruses</taxon>
        <taxon>Varidnaviria</taxon>
        <taxon>Bamfordvirae</taxon>
        <taxon>Preplasmiviricota</taxon>
        <taxon>Polisuviricotina</taxon>
        <taxon>Pharingeaviricetes</taxon>
        <taxon>Rowavirales</taxon>
        <taxon>Adenoviridae</taxon>
        <taxon>Barthadenovirus</taxon>
        <taxon>Barthadenovirus lacertae</taxon>
        <taxon>Lizard atadenovirus A</taxon>
    </lineage>
</organism>
<evidence type="ECO:0000313" key="1">
    <source>
        <dbReference type="EMBL" id="AII22587.1"/>
    </source>
</evidence>
<keyword evidence="2" id="KW-1185">Reference proteome</keyword>
<proteinExistence type="predicted"/>
<name>A0A076FT45_9ADEN</name>
<evidence type="ECO:0000313" key="2">
    <source>
        <dbReference type="Proteomes" id="UP000133496"/>
    </source>
</evidence>
<dbReference type="KEGG" id="vg:20041334"/>